<dbReference type="AlphaFoldDB" id="A0A7L4ZS25"/>
<reference evidence="2 3" key="1">
    <citation type="submission" date="2019-09" db="EMBL/GenBank/DDBJ databases">
        <title>Genome sequence of Hymenobacter sp. M3.</title>
        <authorList>
            <person name="Srinivasan S."/>
        </authorList>
    </citation>
    <scope>NUCLEOTIDE SEQUENCE [LARGE SCALE GENOMIC DNA]</scope>
    <source>
        <strain evidence="2 3">M3</strain>
    </source>
</reference>
<evidence type="ECO:0000313" key="3">
    <source>
        <dbReference type="Proteomes" id="UP000326380"/>
    </source>
</evidence>
<organism evidence="2 3">
    <name type="scientific">Hymenobacter busanensis</name>
    <dbReference type="NCBI Taxonomy" id="2607656"/>
    <lineage>
        <taxon>Bacteria</taxon>
        <taxon>Pseudomonadati</taxon>
        <taxon>Bacteroidota</taxon>
        <taxon>Cytophagia</taxon>
        <taxon>Cytophagales</taxon>
        <taxon>Hymenobacteraceae</taxon>
        <taxon>Hymenobacter</taxon>
    </lineage>
</organism>
<protein>
    <submittedName>
        <fullName evidence="2">Uncharacterized protein</fullName>
    </submittedName>
</protein>
<name>A0A7L4ZS25_9BACT</name>
<dbReference type="RefSeq" id="WP_151080049.1">
    <property type="nucleotide sequence ID" value="NZ_CP047647.1"/>
</dbReference>
<evidence type="ECO:0000313" key="2">
    <source>
        <dbReference type="EMBL" id="KAA9327602.1"/>
    </source>
</evidence>
<sequence>MKTPFRLDEHPRRPQPLAPPPDAYFDKLPLRIMQRVQPAPQAESLPAFGWLLAWPAPLRTALASVVVLLGFVGAFWLTNDPLTFSHPVAVQRASASQALAAVPRAELVQYLTSDAAPQVALTDLAETAVADQDLTHVFLPGSPADIQAALDEQPTEDVYL</sequence>
<evidence type="ECO:0000256" key="1">
    <source>
        <dbReference type="SAM" id="MobiDB-lite"/>
    </source>
</evidence>
<feature type="region of interest" description="Disordered" evidence="1">
    <location>
        <begin position="1"/>
        <end position="21"/>
    </location>
</feature>
<feature type="compositionally biased region" description="Basic and acidic residues" evidence="1">
    <location>
        <begin position="1"/>
        <end position="12"/>
    </location>
</feature>
<comment type="caution">
    <text evidence="2">The sequence shown here is derived from an EMBL/GenBank/DDBJ whole genome shotgun (WGS) entry which is preliminary data.</text>
</comment>
<dbReference type="Proteomes" id="UP000326380">
    <property type="component" value="Unassembled WGS sequence"/>
</dbReference>
<accession>A0A7L4ZS25</accession>
<gene>
    <name evidence="2" type="ORF">F0P96_16620</name>
</gene>
<proteinExistence type="predicted"/>
<dbReference type="EMBL" id="VTWU01000006">
    <property type="protein sequence ID" value="KAA9327602.1"/>
    <property type="molecule type" value="Genomic_DNA"/>
</dbReference>
<keyword evidence="3" id="KW-1185">Reference proteome</keyword>